<dbReference type="Pfam" id="PF00650">
    <property type="entry name" value="CRAL_TRIO"/>
    <property type="match status" value="1"/>
</dbReference>
<dbReference type="InterPro" id="IPR052578">
    <property type="entry name" value="PI_Transfer_CRAL-TRIO"/>
</dbReference>
<name>A0AAE0BDC6_9CHLO</name>
<dbReference type="EMBL" id="LGRX02035621">
    <property type="protein sequence ID" value="KAK3233825.1"/>
    <property type="molecule type" value="Genomic_DNA"/>
</dbReference>
<protein>
    <recommendedName>
        <fullName evidence="1">CRAL-TRIO domain-containing protein</fullName>
    </recommendedName>
</protein>
<dbReference type="InterPro" id="IPR036865">
    <property type="entry name" value="CRAL-TRIO_dom_sf"/>
</dbReference>
<proteinExistence type="predicted"/>
<dbReference type="PROSITE" id="PS50191">
    <property type="entry name" value="CRAL_TRIO"/>
    <property type="match status" value="1"/>
</dbReference>
<dbReference type="SUPFAM" id="SSF52087">
    <property type="entry name" value="CRAL/TRIO domain"/>
    <property type="match status" value="1"/>
</dbReference>
<evidence type="ECO:0000313" key="2">
    <source>
        <dbReference type="EMBL" id="KAK3233825.1"/>
    </source>
</evidence>
<evidence type="ECO:0000313" key="3">
    <source>
        <dbReference type="Proteomes" id="UP001190700"/>
    </source>
</evidence>
<dbReference type="PANTHER" id="PTHR45824:SF29">
    <property type="entry name" value="GH16843P"/>
    <property type="match status" value="1"/>
</dbReference>
<accession>A0AAE0BDC6</accession>
<evidence type="ECO:0000259" key="1">
    <source>
        <dbReference type="PROSITE" id="PS50191"/>
    </source>
</evidence>
<dbReference type="InterPro" id="IPR001251">
    <property type="entry name" value="CRAL-TRIO_dom"/>
</dbReference>
<organism evidence="2 3">
    <name type="scientific">Cymbomonas tetramitiformis</name>
    <dbReference type="NCBI Taxonomy" id="36881"/>
    <lineage>
        <taxon>Eukaryota</taxon>
        <taxon>Viridiplantae</taxon>
        <taxon>Chlorophyta</taxon>
        <taxon>Pyramimonadophyceae</taxon>
        <taxon>Pyramimonadales</taxon>
        <taxon>Pyramimonadaceae</taxon>
        <taxon>Cymbomonas</taxon>
    </lineage>
</organism>
<comment type="caution">
    <text evidence="2">The sequence shown here is derived from an EMBL/GenBank/DDBJ whole genome shotgun (WGS) entry which is preliminary data.</text>
</comment>
<dbReference type="AlphaFoldDB" id="A0AAE0BDC6"/>
<dbReference type="GO" id="GO:0008526">
    <property type="term" value="F:phosphatidylinositol transfer activity"/>
    <property type="evidence" value="ECO:0007669"/>
    <property type="project" value="TreeGrafter"/>
</dbReference>
<feature type="domain" description="CRAL-TRIO" evidence="1">
    <location>
        <begin position="112"/>
        <end position="247"/>
    </location>
</feature>
<dbReference type="Proteomes" id="UP001190700">
    <property type="component" value="Unassembled WGS sequence"/>
</dbReference>
<sequence length="306" mass="34320">MSGVQMSTADVRNLDPVIAELRLIQQEEVDKLRSVLETDLDASELKRTFCSDSMLRRYLLACSQFPPFDKRIQEAKHAIKATLDWRARNVDNCEKTSSFCKSGEAGYCFLPIGSDVLGRPLLYGSPARCRDQDPAGIVSHVLTTLESVLDENVGGGRWVFLLDLNGFKDVHVNLNVLAELKYLIQNIYREQLAQVFVLGSQQVFDSLYEHLQQINSARTTIKSQAISSAEKLDKLKEELGFSAEVLTWLQVVTRPSSILPHFQISVSSPGAQLDEKNPLHPATRGHIAGRHLCYLSSTLHRNLDRL</sequence>
<gene>
    <name evidence="2" type="ORF">CYMTET_55904</name>
</gene>
<keyword evidence="3" id="KW-1185">Reference proteome</keyword>
<dbReference type="Gene3D" id="3.40.525.10">
    <property type="entry name" value="CRAL-TRIO lipid binding domain"/>
    <property type="match status" value="1"/>
</dbReference>
<reference evidence="2 3" key="1">
    <citation type="journal article" date="2015" name="Genome Biol. Evol.">
        <title>Comparative Genomics of a Bacterivorous Green Alga Reveals Evolutionary Causalities and Consequences of Phago-Mixotrophic Mode of Nutrition.</title>
        <authorList>
            <person name="Burns J.A."/>
            <person name="Paasch A."/>
            <person name="Narechania A."/>
            <person name="Kim E."/>
        </authorList>
    </citation>
    <scope>NUCLEOTIDE SEQUENCE [LARGE SCALE GENOMIC DNA]</scope>
    <source>
        <strain evidence="2 3">PLY_AMNH</strain>
    </source>
</reference>
<dbReference type="PANTHER" id="PTHR45824">
    <property type="entry name" value="GH16843P"/>
    <property type="match status" value="1"/>
</dbReference>